<dbReference type="PANTHER" id="PTHR21315:SF2">
    <property type="entry name" value="APRATAXIN AND PNK-LIKE FACTOR"/>
    <property type="match status" value="1"/>
</dbReference>
<dbReference type="AlphaFoldDB" id="A0A3Q3GC70"/>
<dbReference type="InterPro" id="IPR039253">
    <property type="entry name" value="APLF"/>
</dbReference>
<name>A0A3Q3GC70_9LABR</name>
<dbReference type="PANTHER" id="PTHR21315">
    <property type="entry name" value="APRATAXIN AND PNK-LIKE FACTOR-RELATED"/>
    <property type="match status" value="1"/>
</dbReference>
<evidence type="ECO:0000313" key="2">
    <source>
        <dbReference type="Ensembl" id="ENSLBEP00000028573.1"/>
    </source>
</evidence>
<dbReference type="InParanoid" id="A0A3Q3GC70"/>
<dbReference type="STRING" id="56723.ENSLBEP00000028573"/>
<evidence type="ECO:0000313" key="3">
    <source>
        <dbReference type="Proteomes" id="UP000261660"/>
    </source>
</evidence>
<accession>A0A3Q3GC70</accession>
<keyword evidence="3" id="KW-1185">Reference proteome</keyword>
<dbReference type="Ensembl" id="ENSLBET00000029919.1">
    <property type="protein sequence ID" value="ENSLBEP00000028573.1"/>
    <property type="gene ID" value="ENSLBEG00000021632.1"/>
</dbReference>
<dbReference type="GO" id="GO:0008408">
    <property type="term" value="F:3'-5' exonuclease activity"/>
    <property type="evidence" value="ECO:0007669"/>
    <property type="project" value="InterPro"/>
</dbReference>
<feature type="compositionally biased region" description="Pro residues" evidence="1">
    <location>
        <begin position="128"/>
        <end position="140"/>
    </location>
</feature>
<dbReference type="GO" id="GO:0003906">
    <property type="term" value="F:DNA-(apurinic or apyrimidinic site) endonuclease activity"/>
    <property type="evidence" value="ECO:0007669"/>
    <property type="project" value="InterPro"/>
</dbReference>
<protein>
    <submittedName>
        <fullName evidence="2">Zgc:165656</fullName>
    </submittedName>
</protein>
<dbReference type="GO" id="GO:0035861">
    <property type="term" value="C:site of double-strand break"/>
    <property type="evidence" value="ECO:0007669"/>
    <property type="project" value="TreeGrafter"/>
</dbReference>
<organism evidence="2 3">
    <name type="scientific">Labrus bergylta</name>
    <name type="common">ballan wrasse</name>
    <dbReference type="NCBI Taxonomy" id="56723"/>
    <lineage>
        <taxon>Eukaryota</taxon>
        <taxon>Metazoa</taxon>
        <taxon>Chordata</taxon>
        <taxon>Craniata</taxon>
        <taxon>Vertebrata</taxon>
        <taxon>Euteleostomi</taxon>
        <taxon>Actinopterygii</taxon>
        <taxon>Neopterygii</taxon>
        <taxon>Teleostei</taxon>
        <taxon>Neoteleostei</taxon>
        <taxon>Acanthomorphata</taxon>
        <taxon>Eupercaria</taxon>
        <taxon>Labriformes</taxon>
        <taxon>Labridae</taxon>
        <taxon>Labrus</taxon>
    </lineage>
</organism>
<sequence length="175" mass="19332">MSGFHLVPVHGGGPIHLPPGDTVLGRGPFLGVSDRRVSRNHGLLENLNGQLRLKPTHFNPCFMQSSPADDPRPLQKGSWYPLRHGDVFSLLPGQFMYEVVAVGGEEEEEEQTASCLEKKKKKEERPVSPQPDVEPPPPPIGQDREQPQEEPEAAAPLHIEESEDLPTSLNKVCKL</sequence>
<reference evidence="2" key="1">
    <citation type="submission" date="2025-08" db="UniProtKB">
        <authorList>
            <consortium name="Ensembl"/>
        </authorList>
    </citation>
    <scope>IDENTIFICATION</scope>
</reference>
<dbReference type="GO" id="GO:0005634">
    <property type="term" value="C:nucleus"/>
    <property type="evidence" value="ECO:0007669"/>
    <property type="project" value="TreeGrafter"/>
</dbReference>
<dbReference type="GO" id="GO:0006302">
    <property type="term" value="P:double-strand break repair"/>
    <property type="evidence" value="ECO:0007669"/>
    <property type="project" value="InterPro"/>
</dbReference>
<dbReference type="InterPro" id="IPR008984">
    <property type="entry name" value="SMAD_FHA_dom_sf"/>
</dbReference>
<evidence type="ECO:0000256" key="1">
    <source>
        <dbReference type="SAM" id="MobiDB-lite"/>
    </source>
</evidence>
<dbReference type="Proteomes" id="UP000261660">
    <property type="component" value="Unplaced"/>
</dbReference>
<dbReference type="Gene3D" id="2.60.200.20">
    <property type="match status" value="1"/>
</dbReference>
<dbReference type="SUPFAM" id="SSF49879">
    <property type="entry name" value="SMAD/FHA domain"/>
    <property type="match status" value="1"/>
</dbReference>
<dbReference type="GeneTree" id="ENSGT00390000010591"/>
<feature type="region of interest" description="Disordered" evidence="1">
    <location>
        <begin position="104"/>
        <end position="175"/>
    </location>
</feature>
<proteinExistence type="predicted"/>
<reference evidence="2" key="2">
    <citation type="submission" date="2025-09" db="UniProtKB">
        <authorList>
            <consortium name="Ensembl"/>
        </authorList>
    </citation>
    <scope>IDENTIFICATION</scope>
</reference>
<feature type="compositionally biased region" description="Polar residues" evidence="1">
    <location>
        <begin position="165"/>
        <end position="175"/>
    </location>
</feature>
<dbReference type="FunFam" id="2.60.200.20:FF:000061">
    <property type="entry name" value="Zgc:165656 protein"/>
    <property type="match status" value="1"/>
</dbReference>